<proteinExistence type="predicted"/>
<feature type="region of interest" description="Disordered" evidence="1">
    <location>
        <begin position="1025"/>
        <end position="1046"/>
    </location>
</feature>
<dbReference type="EMBL" id="ML742053">
    <property type="protein sequence ID" value="KAE8152414.1"/>
    <property type="molecule type" value="Genomic_DNA"/>
</dbReference>
<dbReference type="Proteomes" id="UP000325780">
    <property type="component" value="Unassembled WGS sequence"/>
</dbReference>
<evidence type="ECO:0000256" key="1">
    <source>
        <dbReference type="SAM" id="MobiDB-lite"/>
    </source>
</evidence>
<evidence type="ECO:0000313" key="2">
    <source>
        <dbReference type="EMBL" id="KAE8152414.1"/>
    </source>
</evidence>
<feature type="compositionally biased region" description="Polar residues" evidence="1">
    <location>
        <begin position="302"/>
        <end position="311"/>
    </location>
</feature>
<feature type="compositionally biased region" description="Polar residues" evidence="1">
    <location>
        <begin position="448"/>
        <end position="461"/>
    </location>
</feature>
<gene>
    <name evidence="2" type="ORF">BDV25DRAFT_67365</name>
</gene>
<reference evidence="2 3" key="1">
    <citation type="submission" date="2019-04" db="EMBL/GenBank/DDBJ databases">
        <title>Friends and foes A comparative genomics study of 23 Aspergillus species from section Flavi.</title>
        <authorList>
            <consortium name="DOE Joint Genome Institute"/>
            <person name="Kjaerbolling I."/>
            <person name="Vesth T."/>
            <person name="Frisvad J.C."/>
            <person name="Nybo J.L."/>
            <person name="Theobald S."/>
            <person name="Kildgaard S."/>
            <person name="Isbrandt T."/>
            <person name="Kuo A."/>
            <person name="Sato A."/>
            <person name="Lyhne E.K."/>
            <person name="Kogle M.E."/>
            <person name="Wiebenga A."/>
            <person name="Kun R.S."/>
            <person name="Lubbers R.J."/>
            <person name="Makela M.R."/>
            <person name="Barry K."/>
            <person name="Chovatia M."/>
            <person name="Clum A."/>
            <person name="Daum C."/>
            <person name="Haridas S."/>
            <person name="He G."/>
            <person name="LaButti K."/>
            <person name="Lipzen A."/>
            <person name="Mondo S."/>
            <person name="Riley R."/>
            <person name="Salamov A."/>
            <person name="Simmons B.A."/>
            <person name="Magnuson J.K."/>
            <person name="Henrissat B."/>
            <person name="Mortensen U.H."/>
            <person name="Larsen T.O."/>
            <person name="Devries R.P."/>
            <person name="Grigoriev I.V."/>
            <person name="Machida M."/>
            <person name="Baker S.E."/>
            <person name="Andersen M.R."/>
        </authorList>
    </citation>
    <scope>NUCLEOTIDE SEQUENCE [LARGE SCALE GENOMIC DNA]</scope>
    <source>
        <strain evidence="2 3">IBT 18842</strain>
    </source>
</reference>
<accession>A0A5N6U1D3</accession>
<feature type="region of interest" description="Disordered" evidence="1">
    <location>
        <begin position="821"/>
        <end position="841"/>
    </location>
</feature>
<name>A0A5N6U1D3_ASPAV</name>
<feature type="region of interest" description="Disordered" evidence="1">
    <location>
        <begin position="355"/>
        <end position="461"/>
    </location>
</feature>
<feature type="compositionally biased region" description="Polar residues" evidence="1">
    <location>
        <begin position="678"/>
        <end position="706"/>
    </location>
</feature>
<sequence>MIDCLTGEISVIDMIAHETDTVLGFFASVVIWTLHTSGFKLDILWASDMTKHKEAVVNYTDCLGDDNVVLSYFSYLRKAEKCLLEASKHGLNRPLQTNSILSSINLDTRAIAHGYILITITQSSLLFIHSPKTAHTTRFDYFEIPIKYVLRVTQALQEQHTGRVLSLSLDLDSLATVSKNGQSQMMEGQTLILQSNENLGDLRKAMEVVSEREISEMKANSIRRASSITVSLDPADMVLRKSKRLAEARLRKANEDLSENVLPEIVSPASGTPDQDTKMYSEPSAMLTGGQRKASSIQIGTDGLLQQPSDSQRPKTLLSSRRSRIELTDTQESLIFHSHRFTKKVYTLQSKEPVDWEEDLRPSDEVDEPGSRQRDGTAAVASPAPEDKQMLDVTTSTSRKRKNRTVSSFTRKRQKPAGRTDRKTKGEGPRRLGKSSTDSTALIPGFGETTTTNQGHSLQGNYDTLLETGAPIPRECPAYDSSLNDTSRKDCSHLLHTTKDTHALRATSPFSENKNGDRESSDPDVYHNINLPSAVEGEVQGKGRGRNVGEKLTAAFNLDTMPEQDACYTRNLETPFVYKLCKADIIQTAAAPEHPVGRLCDNMIPSIPDTTRSGYEGSHLLKYVPTGLKVNRISLKVPEKMEQKENDEGSQKSTASLDGNENITSRCQDTEPLLEEAGTTTIIPLNNSSRCQSGEPSCKNSSASQVEGNYNIPATATREAESYSHSGDEDDVNTDPLAIYPISEAFKPRNAGIKPPREDVQEALHDIAELPRATPKTTIVDKDGSPRLLFREEDKHAVFDDIVHRTRHNWYLNRKEKEISLEPTSEGSGYQGSMEEDSAEGPIDLDQEVFGSSKVYPKSSLTSQAHDIEDDTRAFLNRSLHWREAAPASLGYPRASGQRVGQTSFQKLASVDPQLGTTVAPSAHIKRDTRQGFPNEAIQKPQVKAQSMLLGSGELLKRELENERYTVNEALETYRQQCHSVLDKLFAAQEERIRLCTQQMDAIQHHHADICKELIHRLELKERCAQNRESPDQTSSSRKRKRQHED</sequence>
<feature type="compositionally biased region" description="Basic residues" evidence="1">
    <location>
        <begin position="1037"/>
        <end position="1046"/>
    </location>
</feature>
<evidence type="ECO:0000313" key="3">
    <source>
        <dbReference type="Proteomes" id="UP000325780"/>
    </source>
</evidence>
<dbReference type="OrthoDB" id="5374844at2759"/>
<protein>
    <submittedName>
        <fullName evidence="2">Uncharacterized protein</fullName>
    </submittedName>
</protein>
<feature type="region of interest" description="Disordered" evidence="1">
    <location>
        <begin position="302"/>
        <end position="324"/>
    </location>
</feature>
<feature type="compositionally biased region" description="Polar residues" evidence="1">
    <location>
        <begin position="651"/>
        <end position="667"/>
    </location>
</feature>
<feature type="region of interest" description="Disordered" evidence="1">
    <location>
        <begin position="637"/>
        <end position="706"/>
    </location>
</feature>
<organism evidence="2 3">
    <name type="scientific">Aspergillus avenaceus</name>
    <dbReference type="NCBI Taxonomy" id="36643"/>
    <lineage>
        <taxon>Eukaryota</taxon>
        <taxon>Fungi</taxon>
        <taxon>Dikarya</taxon>
        <taxon>Ascomycota</taxon>
        <taxon>Pezizomycotina</taxon>
        <taxon>Eurotiomycetes</taxon>
        <taxon>Eurotiomycetidae</taxon>
        <taxon>Eurotiales</taxon>
        <taxon>Aspergillaceae</taxon>
        <taxon>Aspergillus</taxon>
        <taxon>Aspergillus subgen. Circumdati</taxon>
    </lineage>
</organism>
<feature type="compositionally biased region" description="Basic and acidic residues" evidence="1">
    <location>
        <begin position="418"/>
        <end position="430"/>
    </location>
</feature>
<keyword evidence="3" id="KW-1185">Reference proteome</keyword>
<feature type="compositionally biased region" description="Basic and acidic residues" evidence="1">
    <location>
        <begin position="637"/>
        <end position="650"/>
    </location>
</feature>
<dbReference type="AlphaFoldDB" id="A0A5N6U1D3"/>
<feature type="compositionally biased region" description="Basic and acidic residues" evidence="1">
    <location>
        <begin position="359"/>
        <end position="375"/>
    </location>
</feature>
<feature type="compositionally biased region" description="Basic and acidic residues" evidence="1">
    <location>
        <begin position="514"/>
        <end position="525"/>
    </location>
</feature>
<feature type="region of interest" description="Disordered" evidence="1">
    <location>
        <begin position="502"/>
        <end position="525"/>
    </location>
</feature>
<feature type="compositionally biased region" description="Basic residues" evidence="1">
    <location>
        <begin position="398"/>
        <end position="416"/>
    </location>
</feature>